<dbReference type="Proteomes" id="UP000499080">
    <property type="component" value="Unassembled WGS sequence"/>
</dbReference>
<dbReference type="AlphaFoldDB" id="A0A4Y2FBF0"/>
<accession>A0A4Y2FBF0</accession>
<name>A0A4Y2FBF0_ARAVE</name>
<gene>
    <name evidence="1" type="ORF">AVEN_158346_1</name>
</gene>
<evidence type="ECO:0000313" key="2">
    <source>
        <dbReference type="Proteomes" id="UP000499080"/>
    </source>
</evidence>
<organism evidence="1 2">
    <name type="scientific">Araneus ventricosus</name>
    <name type="common">Orbweaver spider</name>
    <name type="synonym">Epeira ventricosa</name>
    <dbReference type="NCBI Taxonomy" id="182803"/>
    <lineage>
        <taxon>Eukaryota</taxon>
        <taxon>Metazoa</taxon>
        <taxon>Ecdysozoa</taxon>
        <taxon>Arthropoda</taxon>
        <taxon>Chelicerata</taxon>
        <taxon>Arachnida</taxon>
        <taxon>Araneae</taxon>
        <taxon>Araneomorphae</taxon>
        <taxon>Entelegynae</taxon>
        <taxon>Araneoidea</taxon>
        <taxon>Araneidae</taxon>
        <taxon>Araneus</taxon>
    </lineage>
</organism>
<keyword evidence="2" id="KW-1185">Reference proteome</keyword>
<reference evidence="1 2" key="1">
    <citation type="journal article" date="2019" name="Sci. Rep.">
        <title>Orb-weaving spider Araneus ventricosus genome elucidates the spidroin gene catalogue.</title>
        <authorList>
            <person name="Kono N."/>
            <person name="Nakamura H."/>
            <person name="Ohtoshi R."/>
            <person name="Moran D.A.P."/>
            <person name="Shinohara A."/>
            <person name="Yoshida Y."/>
            <person name="Fujiwara M."/>
            <person name="Mori M."/>
            <person name="Tomita M."/>
            <person name="Arakawa K."/>
        </authorList>
    </citation>
    <scope>NUCLEOTIDE SEQUENCE [LARGE SCALE GENOMIC DNA]</scope>
</reference>
<evidence type="ECO:0000313" key="1">
    <source>
        <dbReference type="EMBL" id="GBM38317.1"/>
    </source>
</evidence>
<sequence length="72" mass="8061">MYNRLMESKVRSKRQSGRNCGMLNGVSLPEYQEHCAEFRLSDVAMLAFNGRYCPSGNLSPANDEAMLLETDG</sequence>
<dbReference type="EMBL" id="BGPR01000865">
    <property type="protein sequence ID" value="GBM38317.1"/>
    <property type="molecule type" value="Genomic_DNA"/>
</dbReference>
<protein>
    <submittedName>
        <fullName evidence="1">Uncharacterized protein</fullName>
    </submittedName>
</protein>
<comment type="caution">
    <text evidence="1">The sequence shown here is derived from an EMBL/GenBank/DDBJ whole genome shotgun (WGS) entry which is preliminary data.</text>
</comment>
<proteinExistence type="predicted"/>